<feature type="region of interest" description="Disordered" evidence="1">
    <location>
        <begin position="1"/>
        <end position="37"/>
    </location>
</feature>
<organism evidence="2 3">
    <name type="scientific">Aquarana catesbeiana</name>
    <name type="common">American bullfrog</name>
    <name type="synonym">Rana catesbeiana</name>
    <dbReference type="NCBI Taxonomy" id="8400"/>
    <lineage>
        <taxon>Eukaryota</taxon>
        <taxon>Metazoa</taxon>
        <taxon>Chordata</taxon>
        <taxon>Craniata</taxon>
        <taxon>Vertebrata</taxon>
        <taxon>Euteleostomi</taxon>
        <taxon>Amphibia</taxon>
        <taxon>Batrachia</taxon>
        <taxon>Anura</taxon>
        <taxon>Neobatrachia</taxon>
        <taxon>Ranoidea</taxon>
        <taxon>Ranidae</taxon>
        <taxon>Aquarana</taxon>
    </lineage>
</organism>
<dbReference type="EMBL" id="KV931973">
    <property type="protein sequence ID" value="PIO31398.1"/>
    <property type="molecule type" value="Genomic_DNA"/>
</dbReference>
<keyword evidence="3" id="KW-1185">Reference proteome</keyword>
<evidence type="ECO:0000256" key="1">
    <source>
        <dbReference type="SAM" id="MobiDB-lite"/>
    </source>
</evidence>
<evidence type="ECO:0000313" key="3">
    <source>
        <dbReference type="Proteomes" id="UP000228934"/>
    </source>
</evidence>
<name>A0A2G9RU24_AQUCT</name>
<proteinExistence type="predicted"/>
<feature type="compositionally biased region" description="Basic and acidic residues" evidence="1">
    <location>
        <begin position="27"/>
        <end position="37"/>
    </location>
</feature>
<accession>A0A2G9RU24</accession>
<dbReference type="Proteomes" id="UP000228934">
    <property type="component" value="Unassembled WGS sequence"/>
</dbReference>
<gene>
    <name evidence="2" type="ORF">AB205_0057940</name>
</gene>
<protein>
    <submittedName>
        <fullName evidence="2">Uncharacterized protein</fullName>
    </submittedName>
</protein>
<dbReference type="AlphaFoldDB" id="A0A2G9RU24"/>
<reference evidence="3" key="1">
    <citation type="journal article" date="2017" name="Nat. Commun.">
        <title>The North American bullfrog draft genome provides insight into hormonal regulation of long noncoding RNA.</title>
        <authorList>
            <person name="Hammond S.A."/>
            <person name="Warren R.L."/>
            <person name="Vandervalk B.P."/>
            <person name="Kucuk E."/>
            <person name="Khan H."/>
            <person name="Gibb E.A."/>
            <person name="Pandoh P."/>
            <person name="Kirk H."/>
            <person name="Zhao Y."/>
            <person name="Jones M."/>
            <person name="Mungall A.J."/>
            <person name="Coope R."/>
            <person name="Pleasance S."/>
            <person name="Moore R.A."/>
            <person name="Holt R.A."/>
            <person name="Round J.M."/>
            <person name="Ohora S."/>
            <person name="Walle B.V."/>
            <person name="Veldhoen N."/>
            <person name="Helbing C.C."/>
            <person name="Birol I."/>
        </authorList>
    </citation>
    <scope>NUCLEOTIDE SEQUENCE [LARGE SCALE GENOMIC DNA]</scope>
</reference>
<evidence type="ECO:0000313" key="2">
    <source>
        <dbReference type="EMBL" id="PIO31398.1"/>
    </source>
</evidence>
<sequence length="37" mass="3847">MRGERGRTATCCGGTLQGAGARSSGKGPEKRRIWAAL</sequence>